<keyword evidence="3" id="KW-1185">Reference proteome</keyword>
<reference evidence="2 3" key="1">
    <citation type="submission" date="2020-02" db="EMBL/GenBank/DDBJ databases">
        <authorList>
            <person name="Kim M.K."/>
        </authorList>
    </citation>
    <scope>NUCLEOTIDE SEQUENCE [LARGE SCALE GENOMIC DNA]</scope>
    <source>
        <strain evidence="2 3">17J57-3</strain>
    </source>
</reference>
<dbReference type="Proteomes" id="UP000482155">
    <property type="component" value="Unassembled WGS sequence"/>
</dbReference>
<dbReference type="EMBL" id="JAAIVB010000078">
    <property type="protein sequence ID" value="NEX64077.1"/>
    <property type="molecule type" value="Genomic_DNA"/>
</dbReference>
<feature type="chain" id="PRO_5025501598" description="Lipoprotein" evidence="1">
    <location>
        <begin position="23"/>
        <end position="71"/>
    </location>
</feature>
<evidence type="ECO:0008006" key="4">
    <source>
        <dbReference type="Google" id="ProtNLM"/>
    </source>
</evidence>
<comment type="caution">
    <text evidence="2">The sequence shown here is derived from an EMBL/GenBank/DDBJ whole genome shotgun (WGS) entry which is preliminary data.</text>
</comment>
<name>A0A6B3STI8_9BURK</name>
<gene>
    <name evidence="2" type="ORF">G3574_23585</name>
</gene>
<dbReference type="PROSITE" id="PS51257">
    <property type="entry name" value="PROKAR_LIPOPROTEIN"/>
    <property type="match status" value="1"/>
</dbReference>
<dbReference type="AlphaFoldDB" id="A0A6B3STI8"/>
<accession>A0A6B3STI8</accession>
<keyword evidence="1" id="KW-0732">Signal</keyword>
<organism evidence="2 3">
    <name type="scientific">Noviherbaspirillum galbum</name>
    <dbReference type="NCBI Taxonomy" id="2709383"/>
    <lineage>
        <taxon>Bacteria</taxon>
        <taxon>Pseudomonadati</taxon>
        <taxon>Pseudomonadota</taxon>
        <taxon>Betaproteobacteria</taxon>
        <taxon>Burkholderiales</taxon>
        <taxon>Oxalobacteraceae</taxon>
        <taxon>Noviherbaspirillum</taxon>
    </lineage>
</organism>
<protein>
    <recommendedName>
        <fullName evidence="4">Lipoprotein</fullName>
    </recommendedName>
</protein>
<evidence type="ECO:0000313" key="3">
    <source>
        <dbReference type="Proteomes" id="UP000482155"/>
    </source>
</evidence>
<dbReference type="RefSeq" id="WP_163967997.1">
    <property type="nucleotide sequence ID" value="NZ_JAAIVB010000078.1"/>
</dbReference>
<evidence type="ECO:0000313" key="2">
    <source>
        <dbReference type="EMBL" id="NEX64077.1"/>
    </source>
</evidence>
<feature type="signal peptide" evidence="1">
    <location>
        <begin position="1"/>
        <end position="22"/>
    </location>
</feature>
<proteinExistence type="predicted"/>
<sequence>MRNVIWVSIAFAMIVLSGCAHGPMGSASGTVSQIDAEKVAAVEHVARQHGIEVVWVNVPEISVARSAAATN</sequence>
<evidence type="ECO:0000256" key="1">
    <source>
        <dbReference type="SAM" id="SignalP"/>
    </source>
</evidence>